<evidence type="ECO:0000313" key="9">
    <source>
        <dbReference type="Proteomes" id="UP000298381"/>
    </source>
</evidence>
<dbReference type="Gene3D" id="3.30.110.40">
    <property type="entry name" value="TusA-like domain"/>
    <property type="match status" value="1"/>
</dbReference>
<dbReference type="RefSeq" id="WP_135270533.1">
    <property type="nucleotide sequence ID" value="NZ_SRIB01000003.1"/>
</dbReference>
<accession>A0A4Z0D848</accession>
<evidence type="ECO:0000256" key="5">
    <source>
        <dbReference type="ARBA" id="ARBA00023002"/>
    </source>
</evidence>
<dbReference type="InterPro" id="IPR036868">
    <property type="entry name" value="TusA-like_sf"/>
</dbReference>
<dbReference type="PROSITE" id="PS50206">
    <property type="entry name" value="RHODANESE_3"/>
    <property type="match status" value="1"/>
</dbReference>
<dbReference type="InterPro" id="IPR027396">
    <property type="entry name" value="DsrEFH-like"/>
</dbReference>
<comment type="caution">
    <text evidence="8">The sequence shown here is derived from an EMBL/GenBank/DDBJ whole genome shotgun (WGS) entry which is preliminary data.</text>
</comment>
<evidence type="ECO:0000256" key="1">
    <source>
        <dbReference type="ARBA" id="ARBA00001974"/>
    </source>
</evidence>
<dbReference type="SUPFAM" id="SSF55424">
    <property type="entry name" value="FAD/NAD-linked reductases, dimerisation (C-terminal) domain"/>
    <property type="match status" value="1"/>
</dbReference>
<dbReference type="SUPFAM" id="SSF75169">
    <property type="entry name" value="DsrEFH-like"/>
    <property type="match status" value="1"/>
</dbReference>
<dbReference type="Proteomes" id="UP000298381">
    <property type="component" value="Unassembled WGS sequence"/>
</dbReference>
<dbReference type="EMBL" id="SRIB01000003">
    <property type="protein sequence ID" value="TFZ41052.1"/>
    <property type="molecule type" value="Genomic_DNA"/>
</dbReference>
<dbReference type="PROSITE" id="PS01148">
    <property type="entry name" value="UPF0033"/>
    <property type="match status" value="1"/>
</dbReference>
<dbReference type="Pfam" id="PF13686">
    <property type="entry name" value="DrsE_2"/>
    <property type="match status" value="1"/>
</dbReference>
<evidence type="ECO:0000256" key="2">
    <source>
        <dbReference type="ARBA" id="ARBA00009130"/>
    </source>
</evidence>
<protein>
    <submittedName>
        <fullName evidence="8">Pyridine nucleotide-disulfide oxidoreductase</fullName>
    </submittedName>
</protein>
<keyword evidence="9" id="KW-1185">Reference proteome</keyword>
<dbReference type="SUPFAM" id="SSF52821">
    <property type="entry name" value="Rhodanese/Cell cycle control phosphatase"/>
    <property type="match status" value="1"/>
</dbReference>
<feature type="domain" description="Rhodanese" evidence="7">
    <location>
        <begin position="470"/>
        <end position="557"/>
    </location>
</feature>
<gene>
    <name evidence="8" type="ORF">E4100_02855</name>
</gene>
<dbReference type="InterPro" id="IPR004099">
    <property type="entry name" value="Pyr_nucl-diS_OxRdtase_dimer"/>
</dbReference>
<dbReference type="Gene3D" id="3.40.250.10">
    <property type="entry name" value="Rhodanese-like domain"/>
    <property type="match status" value="1"/>
</dbReference>
<dbReference type="SMART" id="SM00450">
    <property type="entry name" value="RHOD"/>
    <property type="match status" value="1"/>
</dbReference>
<dbReference type="PRINTS" id="PR00411">
    <property type="entry name" value="PNDRDTASEI"/>
</dbReference>
<evidence type="ECO:0000256" key="4">
    <source>
        <dbReference type="ARBA" id="ARBA00022827"/>
    </source>
</evidence>
<dbReference type="InterPro" id="IPR036873">
    <property type="entry name" value="Rhodanese-like_dom_sf"/>
</dbReference>
<dbReference type="PANTHER" id="PTHR43429">
    <property type="entry name" value="PYRIDINE NUCLEOTIDE-DISULFIDE OXIDOREDUCTASE DOMAIN-CONTAINING"/>
    <property type="match status" value="1"/>
</dbReference>
<dbReference type="InterPro" id="IPR016156">
    <property type="entry name" value="FAD/NAD-linked_Rdtase_dimer_sf"/>
</dbReference>
<evidence type="ECO:0000259" key="7">
    <source>
        <dbReference type="PROSITE" id="PS50206"/>
    </source>
</evidence>
<reference evidence="8 9" key="1">
    <citation type="submission" date="2019-03" db="EMBL/GenBank/DDBJ databases">
        <title>Draft genome sequence data and analysis of a Fermenting Bacterium, Soehngenia longevitae strain 1933PT, isolated from petroleum reservoir in Azerbaijan.</title>
        <authorList>
            <person name="Grouzdev D.S."/>
            <person name="Bidzhieva S.K."/>
            <person name="Sokolova D.S."/>
            <person name="Tourova T.P."/>
            <person name="Poltaraus A.B."/>
            <person name="Nazina T.N."/>
        </authorList>
    </citation>
    <scope>NUCLEOTIDE SEQUENCE [LARGE SCALE GENOMIC DNA]</scope>
    <source>
        <strain evidence="8 9">1933P</strain>
    </source>
</reference>
<dbReference type="InterPro" id="IPR023753">
    <property type="entry name" value="FAD/NAD-binding_dom"/>
</dbReference>
<keyword evidence="6" id="KW-0676">Redox-active center</keyword>
<name>A0A4Z0D848_9FIRM</name>
<dbReference type="Pfam" id="PF07992">
    <property type="entry name" value="Pyr_redox_2"/>
    <property type="match status" value="1"/>
</dbReference>
<sequence length="828" mass="91668">MGKKVLIVGGVAGGATALARLRRLDESADIILFERGEYVSFANCGLPYYIGGEIEERDQLLVSTPESLKAKFNADIRTSNEVLKINKEEKIVEVKNHKTGEIYKESYDYLILSTGSSPLKPPIPGIDSPNIFSLWTIPDTDKIKGYIDSNKPKTAIVVGGGFIGLEMAENLHRQGLEVSIVEMLDQVMAPIDFEMAQIVHEHLKSKGVKLHLKDGVSSFSYDNGKTTVTLQSGEKVVGDMVILSIGVRPNGELAKEAGLEINQRGGVVVDEFLRTSDEFIYAIGDVIEVIDYITKNKTMVPLAGPANKQGRIAANNILADYDETYRGTQGTSIAKVFDLTVANTGINEKNLNKLGKEYKKDYQIALIHVNSHAGYYPGGLPITLKLIFDNEGKVLGSQIVGYDGVDKRIDVIATAIRFNATVKDLMELELAYAPPYSSAKDPVNMIGFTADNLLRGLTEQVLWRELETLDKTTHVLLDIREDVERELGFIEGSIHIPLNQLRNRLNELDKSKTYITYCAVGLRGYIADRILKDNGFKSMNLAGGFNTYKTMYIEDKQDYKPTAFSDSGVIETPKKEEYIGETVKLNACGLSCPGPIIQVAEKMKTLKDGDILEVQATDPGFINDIRAWCQNTKNTFISEEKLKDRWVVQIKKGLALSDIVKDEKGFMEVSSGKKSKTLIVFSGDLDKTIASFIIANGARAMGNEVTMFFTFWGLNILRKPEKVEVKKNFIEKMFGVMMPRGTKELGLSRMNMAGMGAKMIRKVMKDKNIQSVEELMELAIDSGIRIIACQMSMDVMGIKKEELFDGVEIGGVATYLNAADESNVNLFV</sequence>
<organism evidence="8 9">
    <name type="scientific">Soehngenia longivitae</name>
    <dbReference type="NCBI Taxonomy" id="2562294"/>
    <lineage>
        <taxon>Bacteria</taxon>
        <taxon>Bacillati</taxon>
        <taxon>Bacillota</taxon>
        <taxon>Tissierellia</taxon>
        <taxon>Tissierellales</taxon>
        <taxon>Tissierellaceae</taxon>
        <taxon>Soehngenia</taxon>
    </lineage>
</organism>
<dbReference type="Gene3D" id="3.50.50.60">
    <property type="entry name" value="FAD/NAD(P)-binding domain"/>
    <property type="match status" value="2"/>
</dbReference>
<dbReference type="InterPro" id="IPR050260">
    <property type="entry name" value="FAD-bd_OxRdtase"/>
</dbReference>
<dbReference type="Pfam" id="PF02852">
    <property type="entry name" value="Pyr_redox_dim"/>
    <property type="match status" value="1"/>
</dbReference>
<dbReference type="SUPFAM" id="SSF51905">
    <property type="entry name" value="FAD/NAD(P)-binding domain"/>
    <property type="match status" value="1"/>
</dbReference>
<dbReference type="InterPro" id="IPR001763">
    <property type="entry name" value="Rhodanese-like_dom"/>
</dbReference>
<comment type="cofactor">
    <cofactor evidence="1">
        <name>FAD</name>
        <dbReference type="ChEBI" id="CHEBI:57692"/>
    </cofactor>
</comment>
<keyword evidence="4" id="KW-0274">FAD</keyword>
<evidence type="ECO:0000256" key="3">
    <source>
        <dbReference type="ARBA" id="ARBA00022630"/>
    </source>
</evidence>
<dbReference type="InterPro" id="IPR032836">
    <property type="entry name" value="DsrE2-like"/>
</dbReference>
<dbReference type="InterPro" id="IPR036188">
    <property type="entry name" value="FAD/NAD-bd_sf"/>
</dbReference>
<dbReference type="AlphaFoldDB" id="A0A4Z0D848"/>
<keyword evidence="3" id="KW-0285">Flavoprotein</keyword>
<keyword evidence="5" id="KW-0560">Oxidoreductase</keyword>
<dbReference type="Pfam" id="PF01206">
    <property type="entry name" value="TusA"/>
    <property type="match status" value="1"/>
</dbReference>
<dbReference type="GO" id="GO:0016491">
    <property type="term" value="F:oxidoreductase activity"/>
    <property type="evidence" value="ECO:0007669"/>
    <property type="project" value="UniProtKB-KW"/>
</dbReference>
<proteinExistence type="inferred from homology"/>
<dbReference type="OrthoDB" id="9802028at2"/>
<dbReference type="Pfam" id="PF00581">
    <property type="entry name" value="Rhodanese"/>
    <property type="match status" value="1"/>
</dbReference>
<dbReference type="InterPro" id="IPR001455">
    <property type="entry name" value="TusA-like"/>
</dbReference>
<dbReference type="PANTHER" id="PTHR43429:SF1">
    <property type="entry name" value="NAD(P)H SULFUR OXIDOREDUCTASE (COA-DEPENDENT)"/>
    <property type="match status" value="1"/>
</dbReference>
<evidence type="ECO:0000313" key="8">
    <source>
        <dbReference type="EMBL" id="TFZ41052.1"/>
    </source>
</evidence>
<dbReference type="SUPFAM" id="SSF64307">
    <property type="entry name" value="SirA-like"/>
    <property type="match status" value="1"/>
</dbReference>
<evidence type="ECO:0000256" key="6">
    <source>
        <dbReference type="ARBA" id="ARBA00023284"/>
    </source>
</evidence>
<dbReference type="PRINTS" id="PR00368">
    <property type="entry name" value="FADPNR"/>
</dbReference>
<dbReference type="Gene3D" id="3.40.1260.10">
    <property type="entry name" value="DsrEFH-like"/>
    <property type="match status" value="1"/>
</dbReference>
<comment type="similarity">
    <text evidence="2">Belongs to the class-III pyridine nucleotide-disulfide oxidoreductase family.</text>
</comment>